<dbReference type="STRING" id="490188.SAMN04488068_2067"/>
<evidence type="ECO:0000313" key="13">
    <source>
        <dbReference type="EMBL" id="SHG97654.1"/>
    </source>
</evidence>
<organism evidence="13 14">
    <name type="scientific">Hydrocarboniphaga daqingensis</name>
    <dbReference type="NCBI Taxonomy" id="490188"/>
    <lineage>
        <taxon>Bacteria</taxon>
        <taxon>Pseudomonadati</taxon>
        <taxon>Pseudomonadota</taxon>
        <taxon>Gammaproteobacteria</taxon>
        <taxon>Nevskiales</taxon>
        <taxon>Nevskiaceae</taxon>
        <taxon>Hydrocarboniphaga</taxon>
    </lineage>
</organism>
<keyword evidence="6" id="KW-0626">Porin</keyword>
<dbReference type="InterPro" id="IPR036737">
    <property type="entry name" value="OmpA-like_sf"/>
</dbReference>
<dbReference type="Gene3D" id="3.30.1330.60">
    <property type="entry name" value="OmpA-like domain"/>
    <property type="match status" value="1"/>
</dbReference>
<keyword evidence="11" id="KW-0732">Signal</keyword>
<dbReference type="GO" id="GO:0006811">
    <property type="term" value="P:monoatomic ion transport"/>
    <property type="evidence" value="ECO:0007669"/>
    <property type="project" value="UniProtKB-KW"/>
</dbReference>
<dbReference type="PRINTS" id="PR01021">
    <property type="entry name" value="OMPADOMAIN"/>
</dbReference>
<dbReference type="SUPFAM" id="SSF103088">
    <property type="entry name" value="OmpA-like"/>
    <property type="match status" value="1"/>
</dbReference>
<sequence>MLRNSMLGSLLALGLIAPAQAQDDAPPPSFSSVSEDGSTSTASSVASDPIAGRFYLAPMMSYGFADNSRNTDDGYGGTLSLGKKFGATLAIEATGFYHRYSDNVPGGDETMESFGGGLAALLSPLPALRQLYAIGSVQYGVTKELPNAADDEYDSLLYSAGLGYLFPIADNGTSLRIEALYRYDDFDRDDANGAKRFEDTVVNLGVLIPLGAAPQPEVSAVNTQAEVVPVIAPADGDEDGDGVADSLDRCPGTPAGTAVDADGCPLPKPACQKPEPGQAITLEGCSAGDTIVLQGVTFDFNQARLTPNAKVILDGVADALIAKADIKVEVGGHTDAKGTDDYNVKLSQRRAESVVQYLVGRGVDTARMSSQGYGETMPVADNETDEGRELNRRVELKIVP</sequence>
<keyword evidence="7 9" id="KW-0472">Membrane</keyword>
<evidence type="ECO:0000256" key="5">
    <source>
        <dbReference type="ARBA" id="ARBA00023065"/>
    </source>
</evidence>
<evidence type="ECO:0000256" key="7">
    <source>
        <dbReference type="ARBA" id="ARBA00023136"/>
    </source>
</evidence>
<evidence type="ECO:0000313" key="14">
    <source>
        <dbReference type="Proteomes" id="UP000199758"/>
    </source>
</evidence>
<dbReference type="InterPro" id="IPR011250">
    <property type="entry name" value="OMP/PagP_B-barrel"/>
</dbReference>
<dbReference type="GO" id="GO:0015288">
    <property type="term" value="F:porin activity"/>
    <property type="evidence" value="ECO:0007669"/>
    <property type="project" value="UniProtKB-KW"/>
</dbReference>
<proteinExistence type="predicted"/>
<evidence type="ECO:0000256" key="1">
    <source>
        <dbReference type="ARBA" id="ARBA00004571"/>
    </source>
</evidence>
<dbReference type="Pfam" id="PF00691">
    <property type="entry name" value="OmpA"/>
    <property type="match status" value="1"/>
</dbReference>
<feature type="signal peptide" evidence="11">
    <location>
        <begin position="1"/>
        <end position="21"/>
    </location>
</feature>
<evidence type="ECO:0000256" key="11">
    <source>
        <dbReference type="SAM" id="SignalP"/>
    </source>
</evidence>
<dbReference type="EMBL" id="FQWZ01000004">
    <property type="protein sequence ID" value="SHG97654.1"/>
    <property type="molecule type" value="Genomic_DNA"/>
</dbReference>
<evidence type="ECO:0000256" key="9">
    <source>
        <dbReference type="PROSITE-ProRule" id="PRU00473"/>
    </source>
</evidence>
<feature type="region of interest" description="Disordered" evidence="10">
    <location>
        <begin position="369"/>
        <end position="388"/>
    </location>
</feature>
<evidence type="ECO:0000256" key="3">
    <source>
        <dbReference type="ARBA" id="ARBA00022452"/>
    </source>
</evidence>
<evidence type="ECO:0000256" key="10">
    <source>
        <dbReference type="SAM" id="MobiDB-lite"/>
    </source>
</evidence>
<evidence type="ECO:0000256" key="2">
    <source>
        <dbReference type="ARBA" id="ARBA00022448"/>
    </source>
</evidence>
<evidence type="ECO:0000256" key="8">
    <source>
        <dbReference type="ARBA" id="ARBA00023237"/>
    </source>
</evidence>
<dbReference type="PROSITE" id="PS01068">
    <property type="entry name" value="OMPA_1"/>
    <property type="match status" value="1"/>
</dbReference>
<dbReference type="AlphaFoldDB" id="A0A1M5P769"/>
<dbReference type="GO" id="GO:0005509">
    <property type="term" value="F:calcium ion binding"/>
    <property type="evidence" value="ECO:0007669"/>
    <property type="project" value="InterPro"/>
</dbReference>
<dbReference type="InterPro" id="IPR028974">
    <property type="entry name" value="TSP_type-3_rpt"/>
</dbReference>
<evidence type="ECO:0000256" key="4">
    <source>
        <dbReference type="ARBA" id="ARBA00022692"/>
    </source>
</evidence>
<gene>
    <name evidence="13" type="ORF">SAMN04488068_2067</name>
</gene>
<dbReference type="RefSeq" id="WP_072897170.1">
    <property type="nucleotide sequence ID" value="NZ_FQWZ01000004.1"/>
</dbReference>
<comment type="subcellular location">
    <subcellularLocation>
        <location evidence="1">Cell outer membrane</location>
        <topology evidence="1">Multi-pass membrane protein</topology>
    </subcellularLocation>
</comment>
<feature type="compositionally biased region" description="Polar residues" evidence="10">
    <location>
        <begin position="30"/>
        <end position="45"/>
    </location>
</feature>
<dbReference type="OrthoDB" id="1149075at2"/>
<evidence type="ECO:0000256" key="6">
    <source>
        <dbReference type="ARBA" id="ARBA00023114"/>
    </source>
</evidence>
<dbReference type="InterPro" id="IPR006664">
    <property type="entry name" value="OMP_bac"/>
</dbReference>
<dbReference type="InterPro" id="IPR050330">
    <property type="entry name" value="Bact_OuterMem_StrucFunc"/>
</dbReference>
<dbReference type="Gene3D" id="2.40.160.20">
    <property type="match status" value="1"/>
</dbReference>
<keyword evidence="14" id="KW-1185">Reference proteome</keyword>
<keyword evidence="5" id="KW-0406">Ion transport</keyword>
<dbReference type="Proteomes" id="UP000199758">
    <property type="component" value="Unassembled WGS sequence"/>
</dbReference>
<dbReference type="PANTHER" id="PTHR30329:SF21">
    <property type="entry name" value="LIPOPROTEIN YIAD-RELATED"/>
    <property type="match status" value="1"/>
</dbReference>
<keyword evidence="4" id="KW-0812">Transmembrane</keyword>
<keyword evidence="3" id="KW-1134">Transmembrane beta strand</keyword>
<dbReference type="GO" id="GO:0046930">
    <property type="term" value="C:pore complex"/>
    <property type="evidence" value="ECO:0007669"/>
    <property type="project" value="UniProtKB-KW"/>
</dbReference>
<keyword evidence="2" id="KW-0813">Transport</keyword>
<dbReference type="PROSITE" id="PS51123">
    <property type="entry name" value="OMPA_2"/>
    <property type="match status" value="1"/>
</dbReference>
<dbReference type="PRINTS" id="PR01023">
    <property type="entry name" value="NAFLGMOTY"/>
</dbReference>
<reference evidence="13 14" key="1">
    <citation type="submission" date="2016-11" db="EMBL/GenBank/DDBJ databases">
        <authorList>
            <person name="Jaros S."/>
            <person name="Januszkiewicz K."/>
            <person name="Wedrychowicz H."/>
        </authorList>
    </citation>
    <scope>NUCLEOTIDE SEQUENCE [LARGE SCALE GENOMIC DNA]</scope>
    <source>
        <strain evidence="13 14">CGMCC 1.7049</strain>
    </source>
</reference>
<dbReference type="CDD" id="cd07185">
    <property type="entry name" value="OmpA_C-like"/>
    <property type="match status" value="1"/>
</dbReference>
<feature type="region of interest" description="Disordered" evidence="10">
    <location>
        <begin position="23"/>
        <end position="45"/>
    </location>
</feature>
<dbReference type="InterPro" id="IPR006690">
    <property type="entry name" value="OMPA-like_CS"/>
</dbReference>
<name>A0A1M5P769_9GAMM</name>
<protein>
    <submittedName>
        <fullName evidence="13">OmpA-OmpF porin, OOP family</fullName>
    </submittedName>
</protein>
<dbReference type="GO" id="GO:0009279">
    <property type="term" value="C:cell outer membrane"/>
    <property type="evidence" value="ECO:0007669"/>
    <property type="project" value="UniProtKB-SubCell"/>
</dbReference>
<dbReference type="SUPFAM" id="SSF56925">
    <property type="entry name" value="OMPA-like"/>
    <property type="match status" value="1"/>
</dbReference>
<dbReference type="PANTHER" id="PTHR30329">
    <property type="entry name" value="STATOR ELEMENT OF FLAGELLAR MOTOR COMPLEX"/>
    <property type="match status" value="1"/>
</dbReference>
<keyword evidence="8" id="KW-0998">Cell outer membrane</keyword>
<feature type="domain" description="OmpA-like" evidence="12">
    <location>
        <begin position="285"/>
        <end position="400"/>
    </location>
</feature>
<dbReference type="InterPro" id="IPR006665">
    <property type="entry name" value="OmpA-like"/>
</dbReference>
<dbReference type="SUPFAM" id="SSF103647">
    <property type="entry name" value="TSP type-3 repeat"/>
    <property type="match status" value="1"/>
</dbReference>
<evidence type="ECO:0000259" key="12">
    <source>
        <dbReference type="PROSITE" id="PS51123"/>
    </source>
</evidence>
<accession>A0A1M5P769</accession>
<feature type="chain" id="PRO_5013268542" evidence="11">
    <location>
        <begin position="22"/>
        <end position="400"/>
    </location>
</feature>